<feature type="region of interest" description="Disordered" evidence="1">
    <location>
        <begin position="1"/>
        <end position="59"/>
    </location>
</feature>
<keyword evidence="3" id="KW-1185">Reference proteome</keyword>
<reference evidence="2 3" key="1">
    <citation type="submission" date="2021-01" db="EMBL/GenBank/DDBJ databases">
        <title>Whole genome shotgun sequence of Actinoplanes humidus NBRC 14915.</title>
        <authorList>
            <person name="Komaki H."/>
            <person name="Tamura T."/>
        </authorList>
    </citation>
    <scope>NUCLEOTIDE SEQUENCE [LARGE SCALE GENOMIC DNA]</scope>
    <source>
        <strain evidence="2 3">NBRC 14915</strain>
    </source>
</reference>
<name>A0ABQ3ZFG7_9ACTN</name>
<proteinExistence type="predicted"/>
<evidence type="ECO:0000313" key="2">
    <source>
        <dbReference type="EMBL" id="GIE17321.1"/>
    </source>
</evidence>
<comment type="caution">
    <text evidence="2">The sequence shown here is derived from an EMBL/GenBank/DDBJ whole genome shotgun (WGS) entry which is preliminary data.</text>
</comment>
<organism evidence="2 3">
    <name type="scientific">Winogradskya humida</name>
    <dbReference type="NCBI Taxonomy" id="113566"/>
    <lineage>
        <taxon>Bacteria</taxon>
        <taxon>Bacillati</taxon>
        <taxon>Actinomycetota</taxon>
        <taxon>Actinomycetes</taxon>
        <taxon>Micromonosporales</taxon>
        <taxon>Micromonosporaceae</taxon>
        <taxon>Winogradskya</taxon>
    </lineage>
</organism>
<gene>
    <name evidence="2" type="ORF">Ahu01nite_004230</name>
</gene>
<evidence type="ECO:0000313" key="3">
    <source>
        <dbReference type="Proteomes" id="UP000603200"/>
    </source>
</evidence>
<dbReference type="EMBL" id="BOMN01000007">
    <property type="protein sequence ID" value="GIE17321.1"/>
    <property type="molecule type" value="Genomic_DNA"/>
</dbReference>
<dbReference type="Proteomes" id="UP000603200">
    <property type="component" value="Unassembled WGS sequence"/>
</dbReference>
<evidence type="ECO:0000256" key="1">
    <source>
        <dbReference type="SAM" id="MobiDB-lite"/>
    </source>
</evidence>
<protein>
    <submittedName>
        <fullName evidence="2">Uncharacterized protein</fullName>
    </submittedName>
</protein>
<sequence length="106" mass="11370">MAQRDGEAEEFNDDRHDVDEPAATLVAGQKYQQRHECHHDDPDNQQPERPAAGAGPAPVSVCHTAWCAPAALSGGGHLTIQDDRWAGAARTMSISDGHRTTQDTGT</sequence>
<feature type="compositionally biased region" description="Basic and acidic residues" evidence="1">
    <location>
        <begin position="33"/>
        <end position="42"/>
    </location>
</feature>
<accession>A0ABQ3ZFG7</accession>